<accession>A0AAN9A9Y1</accession>
<proteinExistence type="predicted"/>
<name>A0AAN9A9Y1_HALRR</name>
<reference evidence="1 2" key="1">
    <citation type="submission" date="2023-11" db="EMBL/GenBank/DDBJ databases">
        <title>Halocaridina rubra genome assembly.</title>
        <authorList>
            <person name="Smith C."/>
        </authorList>
    </citation>
    <scope>NUCLEOTIDE SEQUENCE [LARGE SCALE GENOMIC DNA]</scope>
    <source>
        <strain evidence="1">EP-1</strain>
        <tissue evidence="1">Whole</tissue>
    </source>
</reference>
<gene>
    <name evidence="1" type="ORF">SK128_018432</name>
</gene>
<sequence length="174" mass="19717">ITIDGFQGSQGNLLQKFFTIEDLLPSLKKYVHEQVGVVAGRLMSGINIAPNFRKITKLRNFASCGDISWQSFKSWAEEMGLTKEMMDDLFSAKQVAIYLYEALHTSSSRDRQAKDLPEIDTSYDTIMQAVTEKVDQENQRTLRSMILKAVSRKKPAAVQSVVDLLLFPYIFLNS</sequence>
<feature type="non-terminal residue" evidence="1">
    <location>
        <position position="1"/>
    </location>
</feature>
<dbReference type="Proteomes" id="UP001381693">
    <property type="component" value="Unassembled WGS sequence"/>
</dbReference>
<keyword evidence="2" id="KW-1185">Reference proteome</keyword>
<dbReference type="AlphaFoldDB" id="A0AAN9A9Y1"/>
<comment type="caution">
    <text evidence="1">The sequence shown here is derived from an EMBL/GenBank/DDBJ whole genome shotgun (WGS) entry which is preliminary data.</text>
</comment>
<protein>
    <submittedName>
        <fullName evidence="1">Uncharacterized protein</fullName>
    </submittedName>
</protein>
<evidence type="ECO:0000313" key="2">
    <source>
        <dbReference type="Proteomes" id="UP001381693"/>
    </source>
</evidence>
<dbReference type="EMBL" id="JAXCGZ010006162">
    <property type="protein sequence ID" value="KAK7080048.1"/>
    <property type="molecule type" value="Genomic_DNA"/>
</dbReference>
<organism evidence="1 2">
    <name type="scientific">Halocaridina rubra</name>
    <name type="common">Hawaiian red shrimp</name>
    <dbReference type="NCBI Taxonomy" id="373956"/>
    <lineage>
        <taxon>Eukaryota</taxon>
        <taxon>Metazoa</taxon>
        <taxon>Ecdysozoa</taxon>
        <taxon>Arthropoda</taxon>
        <taxon>Crustacea</taxon>
        <taxon>Multicrustacea</taxon>
        <taxon>Malacostraca</taxon>
        <taxon>Eumalacostraca</taxon>
        <taxon>Eucarida</taxon>
        <taxon>Decapoda</taxon>
        <taxon>Pleocyemata</taxon>
        <taxon>Caridea</taxon>
        <taxon>Atyoidea</taxon>
        <taxon>Atyidae</taxon>
        <taxon>Halocaridina</taxon>
    </lineage>
</organism>
<evidence type="ECO:0000313" key="1">
    <source>
        <dbReference type="EMBL" id="KAK7080048.1"/>
    </source>
</evidence>